<evidence type="ECO:0000256" key="1">
    <source>
        <dbReference type="SAM" id="MobiDB-lite"/>
    </source>
</evidence>
<feature type="region of interest" description="Disordered" evidence="1">
    <location>
        <begin position="28"/>
        <end position="61"/>
    </location>
</feature>
<dbReference type="AlphaFoldDB" id="A0A4Q2L6V6"/>
<gene>
    <name evidence="2" type="ORF">ESP51_01175</name>
</gene>
<keyword evidence="3" id="KW-1185">Reference proteome</keyword>
<accession>A0A4Q2L6V6</accession>
<dbReference type="Proteomes" id="UP000293865">
    <property type="component" value="Unassembled WGS sequence"/>
</dbReference>
<protein>
    <submittedName>
        <fullName evidence="2">Uncharacterized protein</fullName>
    </submittedName>
</protein>
<organism evidence="2 3">
    <name type="scientific">Agromyces albus</name>
    <dbReference type="NCBI Taxonomy" id="205332"/>
    <lineage>
        <taxon>Bacteria</taxon>
        <taxon>Bacillati</taxon>
        <taxon>Actinomycetota</taxon>
        <taxon>Actinomycetes</taxon>
        <taxon>Micrococcales</taxon>
        <taxon>Microbacteriaceae</taxon>
        <taxon>Agromyces</taxon>
    </lineage>
</organism>
<sequence>MQFSADLVALQMHNADVHRAERELAVRRSIEARRSGDATSSPEAAPSRNRGHHFAVRLALR</sequence>
<dbReference type="RefSeq" id="WP_129519039.1">
    <property type="nucleotide sequence ID" value="NZ_SDPN01000001.1"/>
</dbReference>
<dbReference type="EMBL" id="SDPN01000001">
    <property type="protein sequence ID" value="RXZ73337.1"/>
    <property type="molecule type" value="Genomic_DNA"/>
</dbReference>
<name>A0A4Q2L6V6_9MICO</name>
<comment type="caution">
    <text evidence="2">The sequence shown here is derived from an EMBL/GenBank/DDBJ whole genome shotgun (WGS) entry which is preliminary data.</text>
</comment>
<proteinExistence type="predicted"/>
<evidence type="ECO:0000313" key="3">
    <source>
        <dbReference type="Proteomes" id="UP000293865"/>
    </source>
</evidence>
<reference evidence="2 3" key="1">
    <citation type="submission" date="2019-01" db="EMBL/GenBank/DDBJ databases">
        <title>Agromyces.</title>
        <authorList>
            <person name="Li J."/>
        </authorList>
    </citation>
    <scope>NUCLEOTIDE SEQUENCE [LARGE SCALE GENOMIC DNA]</scope>
    <source>
        <strain evidence="2 3">DSM 15934</strain>
    </source>
</reference>
<dbReference type="OrthoDB" id="5008068at2"/>
<feature type="compositionally biased region" description="Basic residues" evidence="1">
    <location>
        <begin position="49"/>
        <end position="61"/>
    </location>
</feature>
<evidence type="ECO:0000313" key="2">
    <source>
        <dbReference type="EMBL" id="RXZ73337.1"/>
    </source>
</evidence>